<dbReference type="Gene3D" id="3.30.70.330">
    <property type="match status" value="1"/>
</dbReference>
<proteinExistence type="predicted"/>
<name>A0A0A9DJD7_ARUDO</name>
<dbReference type="SUPFAM" id="SSF54928">
    <property type="entry name" value="RNA-binding domain, RBD"/>
    <property type="match status" value="1"/>
</dbReference>
<organism evidence="2">
    <name type="scientific">Arundo donax</name>
    <name type="common">Giant reed</name>
    <name type="synonym">Donax arundinaceus</name>
    <dbReference type="NCBI Taxonomy" id="35708"/>
    <lineage>
        <taxon>Eukaryota</taxon>
        <taxon>Viridiplantae</taxon>
        <taxon>Streptophyta</taxon>
        <taxon>Embryophyta</taxon>
        <taxon>Tracheophyta</taxon>
        <taxon>Spermatophyta</taxon>
        <taxon>Magnoliopsida</taxon>
        <taxon>Liliopsida</taxon>
        <taxon>Poales</taxon>
        <taxon>Poaceae</taxon>
        <taxon>PACMAD clade</taxon>
        <taxon>Arundinoideae</taxon>
        <taxon>Arundineae</taxon>
        <taxon>Arundo</taxon>
    </lineage>
</organism>
<protein>
    <recommendedName>
        <fullName evidence="1">RRM domain-containing protein</fullName>
    </recommendedName>
</protein>
<accession>A0A0A9DJD7</accession>
<dbReference type="Pfam" id="PF00076">
    <property type="entry name" value="RRM_1"/>
    <property type="match status" value="1"/>
</dbReference>
<dbReference type="InterPro" id="IPR000504">
    <property type="entry name" value="RRM_dom"/>
</dbReference>
<evidence type="ECO:0000313" key="2">
    <source>
        <dbReference type="EMBL" id="JAD88664.1"/>
    </source>
</evidence>
<reference evidence="2" key="1">
    <citation type="submission" date="2014-09" db="EMBL/GenBank/DDBJ databases">
        <authorList>
            <person name="Magalhaes I.L.F."/>
            <person name="Oliveira U."/>
            <person name="Santos F.R."/>
            <person name="Vidigal T.H.D.A."/>
            <person name="Brescovit A.D."/>
            <person name="Santos A.J."/>
        </authorList>
    </citation>
    <scope>NUCLEOTIDE SEQUENCE</scope>
    <source>
        <tissue evidence="2">Shoot tissue taken approximately 20 cm above the soil surface</tissue>
    </source>
</reference>
<feature type="domain" description="RRM" evidence="1">
    <location>
        <begin position="6"/>
        <end position="54"/>
    </location>
</feature>
<sequence length="88" mass="10084">MVMRTVYCTNIDKMVTQLVVKKFFEELCGEVSQLRLLGDNVHSTRIAFVEFVHVRTKSLFALFSSYFKSLIFLSTDLPTLKLLASDVC</sequence>
<dbReference type="InterPro" id="IPR035979">
    <property type="entry name" value="RBD_domain_sf"/>
</dbReference>
<dbReference type="EMBL" id="GBRH01209231">
    <property type="protein sequence ID" value="JAD88664.1"/>
    <property type="molecule type" value="Transcribed_RNA"/>
</dbReference>
<reference evidence="2" key="2">
    <citation type="journal article" date="2015" name="Data Brief">
        <title>Shoot transcriptome of the giant reed, Arundo donax.</title>
        <authorList>
            <person name="Barrero R.A."/>
            <person name="Guerrero F.D."/>
            <person name="Moolhuijzen P."/>
            <person name="Goolsby J.A."/>
            <person name="Tidwell J."/>
            <person name="Bellgard S.E."/>
            <person name="Bellgard M.I."/>
        </authorList>
    </citation>
    <scope>NUCLEOTIDE SEQUENCE</scope>
    <source>
        <tissue evidence="2">Shoot tissue taken approximately 20 cm above the soil surface</tissue>
    </source>
</reference>
<dbReference type="GO" id="GO:0003723">
    <property type="term" value="F:RNA binding"/>
    <property type="evidence" value="ECO:0007669"/>
    <property type="project" value="InterPro"/>
</dbReference>
<evidence type="ECO:0000259" key="1">
    <source>
        <dbReference type="Pfam" id="PF00076"/>
    </source>
</evidence>
<dbReference type="AlphaFoldDB" id="A0A0A9DJD7"/>
<dbReference type="InterPro" id="IPR012677">
    <property type="entry name" value="Nucleotide-bd_a/b_plait_sf"/>
</dbReference>